<evidence type="ECO:0000256" key="3">
    <source>
        <dbReference type="ARBA" id="ARBA00023274"/>
    </source>
</evidence>
<evidence type="ECO:0000256" key="1">
    <source>
        <dbReference type="ARBA" id="ARBA00006242"/>
    </source>
</evidence>
<evidence type="ECO:0000256" key="4">
    <source>
        <dbReference type="RuleBase" id="RU003631"/>
    </source>
</evidence>
<reference evidence="5" key="1">
    <citation type="submission" date="2022-08" db="EMBL/GenBank/DDBJ databases">
        <authorList>
            <consortium name="DOE Joint Genome Institute"/>
            <person name="Min B."/>
            <person name="Riley R."/>
            <person name="Sierra-Patev S."/>
            <person name="Naranjo-Ortiz M."/>
            <person name="Looney B."/>
            <person name="Konkel Z."/>
            <person name="Slot J.C."/>
            <person name="Sakamoto Y."/>
            <person name="Steenwyk J.L."/>
            <person name="Rokas A."/>
            <person name="Carro J."/>
            <person name="Camarero S."/>
            <person name="Ferreira P."/>
            <person name="Molpeceres G."/>
            <person name="Ruiz-Duenas F.J."/>
            <person name="Serrano A."/>
            <person name="Henrissat B."/>
            <person name="Drula E."/>
            <person name="Hughes K.W."/>
            <person name="Mata J.L."/>
            <person name="Ishikawa N.K."/>
            <person name="Vargas-Isla R."/>
            <person name="Ushijima S."/>
            <person name="Smith C.A."/>
            <person name="Ahrendt S."/>
            <person name="Andreopoulos W."/>
            <person name="He G."/>
            <person name="Labutti K."/>
            <person name="Lipzen A."/>
            <person name="Ng V."/>
            <person name="Sandor L."/>
            <person name="Barry K."/>
            <person name="Martinez A.T."/>
            <person name="Xiao Y."/>
            <person name="Gibbons J.G."/>
            <person name="Terashima K."/>
            <person name="Hibbett D.S."/>
            <person name="Grigoriev I.V."/>
        </authorList>
    </citation>
    <scope>NUCLEOTIDE SEQUENCE</scope>
    <source>
        <strain evidence="5">Sp2 HRB7682 ss15</strain>
    </source>
</reference>
<dbReference type="EMBL" id="JANVFS010000015">
    <property type="protein sequence ID" value="KAJ4480555.1"/>
    <property type="molecule type" value="Genomic_DNA"/>
</dbReference>
<dbReference type="PRINTS" id="PR00395">
    <property type="entry name" value="RIBOSOMALS2"/>
</dbReference>
<accession>A0A9W9ADW9</accession>
<protein>
    <submittedName>
        <fullName evidence="5">Ribosomal protein S2, flavodoxin-like domain-containing protein</fullName>
    </submittedName>
</protein>
<dbReference type="InterPro" id="IPR023591">
    <property type="entry name" value="Ribosomal_uS2_flav_dom_sf"/>
</dbReference>
<keyword evidence="2 4" id="KW-0689">Ribosomal protein</keyword>
<dbReference type="GO" id="GO:0005763">
    <property type="term" value="C:mitochondrial small ribosomal subunit"/>
    <property type="evidence" value="ECO:0007669"/>
    <property type="project" value="TreeGrafter"/>
</dbReference>
<gene>
    <name evidence="5" type="ORF">C8J55DRAFT_428544</name>
</gene>
<sequence>MHSLRPRLSNPVRFSFKFCKNCTRRLSQQAQGPLETENDWTDFQQTRTSLKTLMDAMSQYGSTQTSQWSLRDSLHRPTKDATLSALLASGAHFGHASSRMNPNFLPYAYGTRAGITLIDLDHTLPLLRRAAKVVRAVAANDGQIVFIGTRSDIRPVVQKAAQRLGTQGFHVGDRWLPGTLTNKWQMFGHETVRSKRIVPDLVILLNPIQNMNAIQECALSNVPTIAIVDSNVDPRIVMYPIPANDESPRTAEIIAGVLSIAGREGIAIREAETQRMRMAVDSAWEDFNKMQVMQDARQPQRSDAEAFDY</sequence>
<dbReference type="InterPro" id="IPR005706">
    <property type="entry name" value="Ribosomal_uS2_bac/mit/plastid"/>
</dbReference>
<dbReference type="PANTHER" id="PTHR12534">
    <property type="entry name" value="30S RIBOSOMAL PROTEIN S2 PROKARYOTIC AND ORGANELLAR"/>
    <property type="match status" value="1"/>
</dbReference>
<dbReference type="GO" id="GO:0003735">
    <property type="term" value="F:structural constituent of ribosome"/>
    <property type="evidence" value="ECO:0007669"/>
    <property type="project" value="InterPro"/>
</dbReference>
<evidence type="ECO:0000313" key="5">
    <source>
        <dbReference type="EMBL" id="KAJ4480555.1"/>
    </source>
</evidence>
<dbReference type="Gene3D" id="3.40.50.10490">
    <property type="entry name" value="Glucose-6-phosphate isomerase like protein, domain 1"/>
    <property type="match status" value="1"/>
</dbReference>
<reference evidence="5" key="2">
    <citation type="journal article" date="2023" name="Proc. Natl. Acad. Sci. U.S.A.">
        <title>A global phylogenomic analysis of the shiitake genus Lentinula.</title>
        <authorList>
            <person name="Sierra-Patev S."/>
            <person name="Min B."/>
            <person name="Naranjo-Ortiz M."/>
            <person name="Looney B."/>
            <person name="Konkel Z."/>
            <person name="Slot J.C."/>
            <person name="Sakamoto Y."/>
            <person name="Steenwyk J.L."/>
            <person name="Rokas A."/>
            <person name="Carro J."/>
            <person name="Camarero S."/>
            <person name="Ferreira P."/>
            <person name="Molpeceres G."/>
            <person name="Ruiz-Duenas F.J."/>
            <person name="Serrano A."/>
            <person name="Henrissat B."/>
            <person name="Drula E."/>
            <person name="Hughes K.W."/>
            <person name="Mata J.L."/>
            <person name="Ishikawa N.K."/>
            <person name="Vargas-Isla R."/>
            <person name="Ushijima S."/>
            <person name="Smith C.A."/>
            <person name="Donoghue J."/>
            <person name="Ahrendt S."/>
            <person name="Andreopoulos W."/>
            <person name="He G."/>
            <person name="LaButti K."/>
            <person name="Lipzen A."/>
            <person name="Ng V."/>
            <person name="Riley R."/>
            <person name="Sandor L."/>
            <person name="Barry K."/>
            <person name="Martinez A.T."/>
            <person name="Xiao Y."/>
            <person name="Gibbons J.G."/>
            <person name="Terashima K."/>
            <person name="Grigoriev I.V."/>
            <person name="Hibbett D."/>
        </authorList>
    </citation>
    <scope>NUCLEOTIDE SEQUENCE</scope>
    <source>
        <strain evidence="5">Sp2 HRB7682 ss15</strain>
    </source>
</reference>
<dbReference type="PROSITE" id="PS00963">
    <property type="entry name" value="RIBOSOMAL_S2_2"/>
    <property type="match status" value="1"/>
</dbReference>
<dbReference type="CDD" id="cd01425">
    <property type="entry name" value="RPS2"/>
    <property type="match status" value="1"/>
</dbReference>
<dbReference type="PANTHER" id="PTHR12534:SF0">
    <property type="entry name" value="SMALL RIBOSOMAL SUBUNIT PROTEIN US2M"/>
    <property type="match status" value="1"/>
</dbReference>
<dbReference type="NCBIfam" id="TIGR01011">
    <property type="entry name" value="rpsB_bact"/>
    <property type="match status" value="1"/>
</dbReference>
<keyword evidence="3 4" id="KW-0687">Ribonucleoprotein</keyword>
<evidence type="ECO:0000313" key="6">
    <source>
        <dbReference type="Proteomes" id="UP001150238"/>
    </source>
</evidence>
<dbReference type="InterPro" id="IPR018130">
    <property type="entry name" value="Ribosomal_uS2_CS"/>
</dbReference>
<dbReference type="Pfam" id="PF00318">
    <property type="entry name" value="Ribosomal_S2"/>
    <property type="match status" value="2"/>
</dbReference>
<organism evidence="5 6">
    <name type="scientific">Lentinula lateritia</name>
    <dbReference type="NCBI Taxonomy" id="40482"/>
    <lineage>
        <taxon>Eukaryota</taxon>
        <taxon>Fungi</taxon>
        <taxon>Dikarya</taxon>
        <taxon>Basidiomycota</taxon>
        <taxon>Agaricomycotina</taxon>
        <taxon>Agaricomycetes</taxon>
        <taxon>Agaricomycetidae</taxon>
        <taxon>Agaricales</taxon>
        <taxon>Marasmiineae</taxon>
        <taxon>Omphalotaceae</taxon>
        <taxon>Lentinula</taxon>
    </lineage>
</organism>
<dbReference type="GO" id="GO:0006412">
    <property type="term" value="P:translation"/>
    <property type="evidence" value="ECO:0007669"/>
    <property type="project" value="InterPro"/>
</dbReference>
<dbReference type="Proteomes" id="UP001150238">
    <property type="component" value="Unassembled WGS sequence"/>
</dbReference>
<comment type="caution">
    <text evidence="5">The sequence shown here is derived from an EMBL/GenBank/DDBJ whole genome shotgun (WGS) entry which is preliminary data.</text>
</comment>
<dbReference type="HAMAP" id="MF_00291_B">
    <property type="entry name" value="Ribosomal_uS2_B"/>
    <property type="match status" value="1"/>
</dbReference>
<dbReference type="PROSITE" id="PS00962">
    <property type="entry name" value="RIBOSOMAL_S2_1"/>
    <property type="match status" value="1"/>
</dbReference>
<evidence type="ECO:0000256" key="2">
    <source>
        <dbReference type="ARBA" id="ARBA00022980"/>
    </source>
</evidence>
<proteinExistence type="inferred from homology"/>
<dbReference type="AlphaFoldDB" id="A0A9W9ADW9"/>
<dbReference type="SUPFAM" id="SSF52313">
    <property type="entry name" value="Ribosomal protein S2"/>
    <property type="match status" value="1"/>
</dbReference>
<comment type="similarity">
    <text evidence="1 4">Belongs to the universal ribosomal protein uS2 family.</text>
</comment>
<dbReference type="InterPro" id="IPR001865">
    <property type="entry name" value="Ribosomal_uS2"/>
</dbReference>
<name>A0A9W9ADW9_9AGAR</name>